<sequence length="187" mass="19794">MRNVARSLSVSAAVLLLAACSTIGAMSAWLNDQVAFSPSQLQRSLDNRFPRTFDKLGGLVAVTLTNPRLSIPPGDTRLRLEFDIGMGALGSEGAPTGHLALASGLRYDPSTQGLHLVDPDLQQFDLPGSGALLKGGARGVVNSLLAEYARSEPVYRLDPDLLAKLPAGKRIGNVGIERGTVVVHLDR</sequence>
<name>A0ABV7XLF4_9GAMM</name>
<feature type="chain" id="PRO_5046870664" evidence="1">
    <location>
        <begin position="28"/>
        <end position="187"/>
    </location>
</feature>
<protein>
    <submittedName>
        <fullName evidence="2">DUF1439 domain-containing protein</fullName>
    </submittedName>
</protein>
<dbReference type="Proteomes" id="UP001595705">
    <property type="component" value="Unassembled WGS sequence"/>
</dbReference>
<accession>A0ABV7XLF4</accession>
<reference evidence="3" key="1">
    <citation type="journal article" date="2019" name="Int. J. Syst. Evol. Microbiol.">
        <title>The Global Catalogue of Microorganisms (GCM) 10K type strain sequencing project: providing services to taxonomists for standard genome sequencing and annotation.</title>
        <authorList>
            <consortium name="The Broad Institute Genomics Platform"/>
            <consortium name="The Broad Institute Genome Sequencing Center for Infectious Disease"/>
            <person name="Wu L."/>
            <person name="Ma J."/>
        </authorList>
    </citation>
    <scope>NUCLEOTIDE SEQUENCE [LARGE SCALE GENOMIC DNA]</scope>
    <source>
        <strain evidence="3">KCTC 42441</strain>
    </source>
</reference>
<evidence type="ECO:0000256" key="1">
    <source>
        <dbReference type="SAM" id="SignalP"/>
    </source>
</evidence>
<evidence type="ECO:0000313" key="3">
    <source>
        <dbReference type="Proteomes" id="UP001595705"/>
    </source>
</evidence>
<gene>
    <name evidence="2" type="ORF">ACFONC_12615</name>
</gene>
<dbReference type="EMBL" id="JBHRYA010000007">
    <property type="protein sequence ID" value="MFC3716997.1"/>
    <property type="molecule type" value="Genomic_DNA"/>
</dbReference>
<comment type="caution">
    <text evidence="2">The sequence shown here is derived from an EMBL/GenBank/DDBJ whole genome shotgun (WGS) entry which is preliminary data.</text>
</comment>
<evidence type="ECO:0000313" key="2">
    <source>
        <dbReference type="EMBL" id="MFC3716997.1"/>
    </source>
</evidence>
<organism evidence="2 3">
    <name type="scientific">Luteimonas soli</name>
    <dbReference type="NCBI Taxonomy" id="1648966"/>
    <lineage>
        <taxon>Bacteria</taxon>
        <taxon>Pseudomonadati</taxon>
        <taxon>Pseudomonadota</taxon>
        <taxon>Gammaproteobacteria</taxon>
        <taxon>Lysobacterales</taxon>
        <taxon>Lysobacteraceae</taxon>
        <taxon>Luteimonas</taxon>
    </lineage>
</organism>
<feature type="signal peptide" evidence="1">
    <location>
        <begin position="1"/>
        <end position="27"/>
    </location>
</feature>
<keyword evidence="3" id="KW-1185">Reference proteome</keyword>
<dbReference type="RefSeq" id="WP_386744554.1">
    <property type="nucleotide sequence ID" value="NZ_JBHRYA010000007.1"/>
</dbReference>
<proteinExistence type="predicted"/>
<keyword evidence="1" id="KW-0732">Signal</keyword>
<dbReference type="PROSITE" id="PS51257">
    <property type="entry name" value="PROKAR_LIPOPROTEIN"/>
    <property type="match status" value="1"/>
</dbReference>
<dbReference type="Gene3D" id="3.15.10.40">
    <property type="entry name" value="Uncharacterised protein PF07273, DUF1439"/>
    <property type="match status" value="1"/>
</dbReference>